<dbReference type="PROSITE" id="PS51007">
    <property type="entry name" value="CYTC"/>
    <property type="match status" value="2"/>
</dbReference>
<dbReference type="InterPro" id="IPR036909">
    <property type="entry name" value="Cyt_c-like_dom_sf"/>
</dbReference>
<dbReference type="InterPro" id="IPR019020">
    <property type="entry name" value="Cyt-c552/DMSO_Rdtase_haem-bd"/>
</dbReference>
<keyword evidence="1" id="KW-0813">Transport</keyword>
<dbReference type="Gene3D" id="1.10.760.10">
    <property type="entry name" value="Cytochrome c-like domain"/>
    <property type="match status" value="2"/>
</dbReference>
<feature type="transmembrane region" description="Helical" evidence="7">
    <location>
        <begin position="535"/>
        <end position="554"/>
    </location>
</feature>
<keyword evidence="4" id="KW-0249">Electron transport</keyword>
<evidence type="ECO:0000256" key="2">
    <source>
        <dbReference type="ARBA" id="ARBA00022617"/>
    </source>
</evidence>
<dbReference type="EMBL" id="LAZR01020348">
    <property type="protein sequence ID" value="KKL89216.1"/>
    <property type="molecule type" value="Genomic_DNA"/>
</dbReference>
<keyword evidence="3" id="KW-0479">Metal-binding</keyword>
<dbReference type="Pfam" id="PF13442">
    <property type="entry name" value="Cytochrome_CBB3"/>
    <property type="match status" value="1"/>
</dbReference>
<evidence type="ECO:0000256" key="1">
    <source>
        <dbReference type="ARBA" id="ARBA00022448"/>
    </source>
</evidence>
<dbReference type="SUPFAM" id="SSF46626">
    <property type="entry name" value="Cytochrome c"/>
    <property type="match status" value="2"/>
</dbReference>
<dbReference type="GO" id="GO:0020037">
    <property type="term" value="F:heme binding"/>
    <property type="evidence" value="ECO:0007669"/>
    <property type="project" value="InterPro"/>
</dbReference>
<protein>
    <recommendedName>
        <fullName evidence="8">Cytochrome c domain-containing protein</fullName>
    </recommendedName>
</protein>
<keyword evidence="7" id="KW-1133">Transmembrane helix</keyword>
<evidence type="ECO:0000313" key="9">
    <source>
        <dbReference type="EMBL" id="KKL89216.1"/>
    </source>
</evidence>
<dbReference type="Pfam" id="PF00034">
    <property type="entry name" value="Cytochrom_C"/>
    <property type="match status" value="1"/>
</dbReference>
<dbReference type="GO" id="GO:0046872">
    <property type="term" value="F:metal ion binding"/>
    <property type="evidence" value="ECO:0007669"/>
    <property type="project" value="UniProtKB-KW"/>
</dbReference>
<dbReference type="PANTHER" id="PTHR35008">
    <property type="entry name" value="BLL4482 PROTEIN-RELATED"/>
    <property type="match status" value="1"/>
</dbReference>
<dbReference type="GO" id="GO:0009055">
    <property type="term" value="F:electron transfer activity"/>
    <property type="evidence" value="ECO:0007669"/>
    <property type="project" value="InterPro"/>
</dbReference>
<reference evidence="9" key="1">
    <citation type="journal article" date="2015" name="Nature">
        <title>Complex archaea that bridge the gap between prokaryotes and eukaryotes.</title>
        <authorList>
            <person name="Spang A."/>
            <person name="Saw J.H."/>
            <person name="Jorgensen S.L."/>
            <person name="Zaremba-Niedzwiedzka K."/>
            <person name="Martijn J."/>
            <person name="Lind A.E."/>
            <person name="van Eijk R."/>
            <person name="Schleper C."/>
            <person name="Guy L."/>
            <person name="Ettema T.J."/>
        </authorList>
    </citation>
    <scope>NUCLEOTIDE SEQUENCE</scope>
</reference>
<evidence type="ECO:0000256" key="5">
    <source>
        <dbReference type="ARBA" id="ARBA00023004"/>
    </source>
</evidence>
<proteinExistence type="predicted"/>
<gene>
    <name evidence="9" type="ORF">LCGC14_1916910</name>
</gene>
<dbReference type="InterPro" id="IPR009056">
    <property type="entry name" value="Cyt_c-like_dom"/>
</dbReference>
<feature type="domain" description="Cytochrome c" evidence="8">
    <location>
        <begin position="54"/>
        <end position="148"/>
    </location>
</feature>
<keyword evidence="5" id="KW-0408">Iron</keyword>
<evidence type="ECO:0000256" key="3">
    <source>
        <dbReference type="ARBA" id="ARBA00022723"/>
    </source>
</evidence>
<feature type="region of interest" description="Disordered" evidence="6">
    <location>
        <begin position="393"/>
        <end position="433"/>
    </location>
</feature>
<dbReference type="Pfam" id="PF09459">
    <property type="entry name" value="EB_dh"/>
    <property type="match status" value="1"/>
</dbReference>
<feature type="compositionally biased region" description="Acidic residues" evidence="6">
    <location>
        <begin position="417"/>
        <end position="427"/>
    </location>
</feature>
<accession>A0A0F9GF86</accession>
<comment type="caution">
    <text evidence="9">The sequence shown here is derived from an EMBL/GenBank/DDBJ whole genome shotgun (WGS) entry which is preliminary data.</text>
</comment>
<evidence type="ECO:0000259" key="8">
    <source>
        <dbReference type="PROSITE" id="PS51007"/>
    </source>
</evidence>
<name>A0A0F9GF86_9ZZZZ</name>
<sequence length="568" mass="64306">MYKIKSNLILKCSFVCLLAAALAFLCLSVGFAQTTQIFRTYKTGVTARIPQTPEAIAAGKAIYEKRCYYCHGIKGDGNGPAAPRLDPKPRNFTRNEYKIRSTELGTLPTDEDLFRIITSGVEGTAMPFWSTLSSEERWQVIYYVKTFYEGFKESEAHEVVPISGEIPSDSESVKRGKELFKEAKCLLCHGEDGRADGQITTTLKGKWNFPYKARNLTKSWLFKGGNTTKDIYRTVTTGINETPMGTYADFLTDEDRWHLTHYVKTLSHDMNTEVVLKSKLVEGDLPEGPDGAAWDTVSSIEMPLAGQIVARPRLWIPSVNSIRIKSMYNKEDIVFLLEWDDKTNEQDETYSDAVALQFPTKIPEGMKKPYFAMGESGKSVTIWHWRAYDEFKQTEKNENGGDTEAATDGGSSVAEHEESEEQEEEKIAEEKPKEKFRGFATIKEMNAKGFKNLAEQSSNSQHSKSKGYWKNGKWKVMITRPLMTDDKKIDIQFETGKLIPYALAAWDGSNSEIGGQKSISSWYYLVLEITTPRSVYLYVLIAIIMGVSIQFWVIGRIRRFPPKITTEE</sequence>
<evidence type="ECO:0000256" key="6">
    <source>
        <dbReference type="SAM" id="MobiDB-lite"/>
    </source>
</evidence>
<dbReference type="PANTHER" id="PTHR35008:SF4">
    <property type="entry name" value="BLL4482 PROTEIN"/>
    <property type="match status" value="1"/>
</dbReference>
<evidence type="ECO:0000256" key="7">
    <source>
        <dbReference type="SAM" id="Phobius"/>
    </source>
</evidence>
<dbReference type="InterPro" id="IPR051459">
    <property type="entry name" value="Cytochrome_c-type_DH"/>
</dbReference>
<dbReference type="AlphaFoldDB" id="A0A0F9GF86"/>
<feature type="domain" description="Cytochrome c" evidence="8">
    <location>
        <begin position="171"/>
        <end position="267"/>
    </location>
</feature>
<keyword evidence="2" id="KW-0349">Heme</keyword>
<dbReference type="Gene3D" id="2.60.40.1190">
    <property type="match status" value="1"/>
</dbReference>
<organism evidence="9">
    <name type="scientific">marine sediment metagenome</name>
    <dbReference type="NCBI Taxonomy" id="412755"/>
    <lineage>
        <taxon>unclassified sequences</taxon>
        <taxon>metagenomes</taxon>
        <taxon>ecological metagenomes</taxon>
    </lineage>
</organism>
<keyword evidence="7" id="KW-0472">Membrane</keyword>
<evidence type="ECO:0000256" key="4">
    <source>
        <dbReference type="ARBA" id="ARBA00022982"/>
    </source>
</evidence>
<keyword evidence="7" id="KW-0812">Transmembrane</keyword>